<evidence type="ECO:0000313" key="1">
    <source>
        <dbReference type="EMBL" id="SVE49044.1"/>
    </source>
</evidence>
<feature type="non-terminal residue" evidence="1">
    <location>
        <position position="1"/>
    </location>
</feature>
<dbReference type="AlphaFoldDB" id="A0A383DXK2"/>
<dbReference type="EMBL" id="UINC01220920">
    <property type="protein sequence ID" value="SVE49044.1"/>
    <property type="molecule type" value="Genomic_DNA"/>
</dbReference>
<organism evidence="1">
    <name type="scientific">marine metagenome</name>
    <dbReference type="NCBI Taxonomy" id="408172"/>
    <lineage>
        <taxon>unclassified sequences</taxon>
        <taxon>metagenomes</taxon>
        <taxon>ecological metagenomes</taxon>
    </lineage>
</organism>
<evidence type="ECO:0008006" key="2">
    <source>
        <dbReference type="Google" id="ProtNLM"/>
    </source>
</evidence>
<name>A0A383DXK2_9ZZZZ</name>
<dbReference type="Gene3D" id="2.130.10.130">
    <property type="entry name" value="Integrin alpha, N-terminal"/>
    <property type="match status" value="1"/>
</dbReference>
<sequence length="233" mass="25748">VDVYGRPSPNFADFDGDGDLDLLCGEFVDSFTYFENIGTRKAPRYASGRKLRHKGQVLIMDLEMIMPSAVDWDGDGDFDLIVGDEDGRVAFVEHAGEVKDGLPQFLPPVYFQQEADEVKFGALSTPVGFDWDGDGDEDIICGNTAGYISFIENLSGPRVEKPKWNAPKFLQAGGKTLRIMAGDNGSIQGPCERKWGYTTQTVADWDHDGLPDLIVNSILGKVVWYRNVGTRKT</sequence>
<feature type="non-terminal residue" evidence="1">
    <location>
        <position position="233"/>
    </location>
</feature>
<reference evidence="1" key="1">
    <citation type="submission" date="2018-05" db="EMBL/GenBank/DDBJ databases">
        <authorList>
            <person name="Lanie J.A."/>
            <person name="Ng W.-L."/>
            <person name="Kazmierczak K.M."/>
            <person name="Andrzejewski T.M."/>
            <person name="Davidsen T.M."/>
            <person name="Wayne K.J."/>
            <person name="Tettelin H."/>
            <person name="Glass J.I."/>
            <person name="Rusch D."/>
            <person name="Podicherti R."/>
            <person name="Tsui H.-C.T."/>
            <person name="Winkler M.E."/>
        </authorList>
    </citation>
    <scope>NUCLEOTIDE SEQUENCE</scope>
</reference>
<dbReference type="InterPro" id="IPR028994">
    <property type="entry name" value="Integrin_alpha_N"/>
</dbReference>
<dbReference type="PANTHER" id="PTHR44103">
    <property type="entry name" value="PROPROTEIN CONVERTASE P"/>
    <property type="match status" value="1"/>
</dbReference>
<proteinExistence type="predicted"/>
<protein>
    <recommendedName>
        <fullName evidence="2">VCBS repeat-containing protein</fullName>
    </recommendedName>
</protein>
<accession>A0A383DXK2</accession>
<dbReference type="PANTHER" id="PTHR44103:SF1">
    <property type="entry name" value="PROPROTEIN CONVERTASE P"/>
    <property type="match status" value="1"/>
</dbReference>
<gene>
    <name evidence="1" type="ORF">METZ01_LOCUS501898</name>
</gene>
<dbReference type="SUPFAM" id="SSF69318">
    <property type="entry name" value="Integrin alpha N-terminal domain"/>
    <property type="match status" value="1"/>
</dbReference>